<dbReference type="OrthoDB" id="430436at2759"/>
<proteinExistence type="predicted"/>
<accession>A0A3E2HDE5</accession>
<feature type="non-terminal residue" evidence="1">
    <location>
        <position position="84"/>
    </location>
</feature>
<name>A0A3E2HDE5_SCYLI</name>
<gene>
    <name evidence="1" type="ORF">B7463_g4901</name>
</gene>
<dbReference type="EMBL" id="NCSJ02000076">
    <property type="protein sequence ID" value="RFU31438.1"/>
    <property type="molecule type" value="Genomic_DNA"/>
</dbReference>
<dbReference type="OMA" id="WGDMISY"/>
<keyword evidence="2" id="KW-1185">Reference proteome</keyword>
<sequence>MTTAAVFGCTGAVDSQILATPLAIDAFSHVKTISRRPPNPQSPKLEAIEEGDTSKWGDMISYSSPKPSVLFNAVGTTRAIAGST</sequence>
<feature type="non-terminal residue" evidence="1">
    <location>
        <position position="1"/>
    </location>
</feature>
<dbReference type="Proteomes" id="UP000258309">
    <property type="component" value="Unassembled WGS sequence"/>
</dbReference>
<dbReference type="Gene3D" id="3.40.50.720">
    <property type="entry name" value="NAD(P)-binding Rossmann-like Domain"/>
    <property type="match status" value="1"/>
</dbReference>
<comment type="caution">
    <text evidence="1">The sequence shown here is derived from an EMBL/GenBank/DDBJ whole genome shotgun (WGS) entry which is preliminary data.</text>
</comment>
<dbReference type="AlphaFoldDB" id="A0A3E2HDE5"/>
<protein>
    <submittedName>
        <fullName evidence="1">Uncharacterized protein</fullName>
    </submittedName>
</protein>
<evidence type="ECO:0000313" key="1">
    <source>
        <dbReference type="EMBL" id="RFU31438.1"/>
    </source>
</evidence>
<evidence type="ECO:0000313" key="2">
    <source>
        <dbReference type="Proteomes" id="UP000258309"/>
    </source>
</evidence>
<dbReference type="SUPFAM" id="SSF51735">
    <property type="entry name" value="NAD(P)-binding Rossmann-fold domains"/>
    <property type="match status" value="1"/>
</dbReference>
<reference evidence="1 2" key="1">
    <citation type="submission" date="2018-05" db="EMBL/GenBank/DDBJ databases">
        <title>Draft genome sequence of Scytalidium lignicola DSM 105466, a ubiquitous saprotrophic fungus.</title>
        <authorList>
            <person name="Buettner E."/>
            <person name="Gebauer A.M."/>
            <person name="Hofrichter M."/>
            <person name="Liers C."/>
            <person name="Kellner H."/>
        </authorList>
    </citation>
    <scope>NUCLEOTIDE SEQUENCE [LARGE SCALE GENOMIC DNA]</scope>
    <source>
        <strain evidence="1 2">DSM 105466</strain>
    </source>
</reference>
<organism evidence="1 2">
    <name type="scientific">Scytalidium lignicola</name>
    <name type="common">Hyphomycete</name>
    <dbReference type="NCBI Taxonomy" id="5539"/>
    <lineage>
        <taxon>Eukaryota</taxon>
        <taxon>Fungi</taxon>
        <taxon>Dikarya</taxon>
        <taxon>Ascomycota</taxon>
        <taxon>Pezizomycotina</taxon>
        <taxon>Leotiomycetes</taxon>
        <taxon>Leotiomycetes incertae sedis</taxon>
        <taxon>Scytalidium</taxon>
    </lineage>
</organism>
<dbReference type="InterPro" id="IPR036291">
    <property type="entry name" value="NAD(P)-bd_dom_sf"/>
</dbReference>
<dbReference type="STRING" id="5539.A0A3E2HDE5"/>